<reference evidence="1" key="1">
    <citation type="submission" date="2020-06" db="EMBL/GenBank/DDBJ databases">
        <authorList>
            <person name="Li T."/>
            <person name="Hu X."/>
            <person name="Zhang T."/>
            <person name="Song X."/>
            <person name="Zhang H."/>
            <person name="Dai N."/>
            <person name="Sheng W."/>
            <person name="Hou X."/>
            <person name="Wei L."/>
        </authorList>
    </citation>
    <scope>NUCLEOTIDE SEQUENCE</scope>
    <source>
        <strain evidence="1">G02</strain>
        <tissue evidence="1">Leaf</tissue>
    </source>
</reference>
<proteinExistence type="predicted"/>
<comment type="caution">
    <text evidence="1">The sequence shown here is derived from an EMBL/GenBank/DDBJ whole genome shotgun (WGS) entry which is preliminary data.</text>
</comment>
<evidence type="ECO:0000313" key="1">
    <source>
        <dbReference type="EMBL" id="KAL0329497.1"/>
    </source>
</evidence>
<accession>A0AAW2MDU2</accession>
<reference evidence="1" key="2">
    <citation type="journal article" date="2024" name="Plant">
        <title>Genomic evolution and insights into agronomic trait innovations of Sesamum species.</title>
        <authorList>
            <person name="Miao H."/>
            <person name="Wang L."/>
            <person name="Qu L."/>
            <person name="Liu H."/>
            <person name="Sun Y."/>
            <person name="Le M."/>
            <person name="Wang Q."/>
            <person name="Wei S."/>
            <person name="Zheng Y."/>
            <person name="Lin W."/>
            <person name="Duan Y."/>
            <person name="Cao H."/>
            <person name="Xiong S."/>
            <person name="Wang X."/>
            <person name="Wei L."/>
            <person name="Li C."/>
            <person name="Ma Q."/>
            <person name="Ju M."/>
            <person name="Zhao R."/>
            <person name="Li G."/>
            <person name="Mu C."/>
            <person name="Tian Q."/>
            <person name="Mei H."/>
            <person name="Zhang T."/>
            <person name="Gao T."/>
            <person name="Zhang H."/>
        </authorList>
    </citation>
    <scope>NUCLEOTIDE SEQUENCE</scope>
    <source>
        <strain evidence="1">G02</strain>
    </source>
</reference>
<dbReference type="EMBL" id="JACGWJ010000022">
    <property type="protein sequence ID" value="KAL0329497.1"/>
    <property type="molecule type" value="Genomic_DNA"/>
</dbReference>
<name>A0AAW2MDU2_SESRA</name>
<dbReference type="AlphaFoldDB" id="A0AAW2MDU2"/>
<gene>
    <name evidence="1" type="ORF">Sradi_4936400</name>
</gene>
<sequence>MEALIMVDVAWHVEKISTKFEAYDAKWIWLTELGGGAEDRLCWDFNNKERFMVKSAYRISTNLADPSGASETNSVNN</sequence>
<organism evidence="1">
    <name type="scientific">Sesamum radiatum</name>
    <name type="common">Black benniseed</name>
    <dbReference type="NCBI Taxonomy" id="300843"/>
    <lineage>
        <taxon>Eukaryota</taxon>
        <taxon>Viridiplantae</taxon>
        <taxon>Streptophyta</taxon>
        <taxon>Embryophyta</taxon>
        <taxon>Tracheophyta</taxon>
        <taxon>Spermatophyta</taxon>
        <taxon>Magnoliopsida</taxon>
        <taxon>eudicotyledons</taxon>
        <taxon>Gunneridae</taxon>
        <taxon>Pentapetalae</taxon>
        <taxon>asterids</taxon>
        <taxon>lamiids</taxon>
        <taxon>Lamiales</taxon>
        <taxon>Pedaliaceae</taxon>
        <taxon>Sesamum</taxon>
    </lineage>
</organism>
<protein>
    <submittedName>
        <fullName evidence="1">Uncharacterized protein</fullName>
    </submittedName>
</protein>